<evidence type="ECO:0000313" key="3">
    <source>
        <dbReference type="Proteomes" id="UP000324222"/>
    </source>
</evidence>
<dbReference type="AlphaFoldDB" id="A0A5B7HWU5"/>
<accession>A0A5B7HWU5</accession>
<gene>
    <name evidence="2" type="ORF">E2C01_070269</name>
</gene>
<organism evidence="2 3">
    <name type="scientific">Portunus trituberculatus</name>
    <name type="common">Swimming crab</name>
    <name type="synonym">Neptunus trituberculatus</name>
    <dbReference type="NCBI Taxonomy" id="210409"/>
    <lineage>
        <taxon>Eukaryota</taxon>
        <taxon>Metazoa</taxon>
        <taxon>Ecdysozoa</taxon>
        <taxon>Arthropoda</taxon>
        <taxon>Crustacea</taxon>
        <taxon>Multicrustacea</taxon>
        <taxon>Malacostraca</taxon>
        <taxon>Eumalacostraca</taxon>
        <taxon>Eucarida</taxon>
        <taxon>Decapoda</taxon>
        <taxon>Pleocyemata</taxon>
        <taxon>Brachyura</taxon>
        <taxon>Eubrachyura</taxon>
        <taxon>Portunoidea</taxon>
        <taxon>Portunidae</taxon>
        <taxon>Portuninae</taxon>
        <taxon>Portunus</taxon>
    </lineage>
</organism>
<evidence type="ECO:0000313" key="2">
    <source>
        <dbReference type="EMBL" id="MPC75872.1"/>
    </source>
</evidence>
<dbReference type="EMBL" id="VSRR010042050">
    <property type="protein sequence ID" value="MPC75872.1"/>
    <property type="molecule type" value="Genomic_DNA"/>
</dbReference>
<dbReference type="Proteomes" id="UP000324222">
    <property type="component" value="Unassembled WGS sequence"/>
</dbReference>
<proteinExistence type="predicted"/>
<name>A0A5B7HWU5_PORTR</name>
<feature type="region of interest" description="Disordered" evidence="1">
    <location>
        <begin position="126"/>
        <end position="160"/>
    </location>
</feature>
<evidence type="ECO:0000256" key="1">
    <source>
        <dbReference type="SAM" id="MobiDB-lite"/>
    </source>
</evidence>
<keyword evidence="3" id="KW-1185">Reference proteome</keyword>
<protein>
    <submittedName>
        <fullName evidence="2">Uncharacterized protein</fullName>
    </submittedName>
</protein>
<feature type="region of interest" description="Disordered" evidence="1">
    <location>
        <begin position="57"/>
        <end position="99"/>
    </location>
</feature>
<comment type="caution">
    <text evidence="2">The sequence shown here is derived from an EMBL/GenBank/DDBJ whole genome shotgun (WGS) entry which is preliminary data.</text>
</comment>
<sequence>MARPAPTPKVYKAARHHTLLINTLPGHLAAAYIEDSPSTPSPQWLCIHLRRGGAGWGGAGQWSSTAPAAAARSKERASRQGQHKNKSGATLSRPATAPSIEATLAADGSPRAALLFAVKSDESARRPHPCRAAAGYAGPPTPSLCRDRRRGTAPGARSASWLSRGGSDILGRPLAYPLAARPPGWRQ</sequence>
<reference evidence="2 3" key="1">
    <citation type="submission" date="2019-05" db="EMBL/GenBank/DDBJ databases">
        <title>Another draft genome of Portunus trituberculatus and its Hox gene families provides insights of decapod evolution.</title>
        <authorList>
            <person name="Jeong J.-H."/>
            <person name="Song I."/>
            <person name="Kim S."/>
            <person name="Choi T."/>
            <person name="Kim D."/>
            <person name="Ryu S."/>
            <person name="Kim W."/>
        </authorList>
    </citation>
    <scope>NUCLEOTIDE SEQUENCE [LARGE SCALE GENOMIC DNA]</scope>
    <source>
        <tissue evidence="2">Muscle</tissue>
    </source>
</reference>